<keyword evidence="1" id="KW-1133">Transmembrane helix</keyword>
<evidence type="ECO:0000256" key="1">
    <source>
        <dbReference type="SAM" id="Phobius"/>
    </source>
</evidence>
<dbReference type="EnsemblMetazoa" id="AQUA015043-RA">
    <property type="protein sequence ID" value="AQUA015043-PA"/>
    <property type="gene ID" value="AQUA015043"/>
</dbReference>
<keyword evidence="1" id="KW-0812">Transmembrane</keyword>
<sequence>MAYRSNRDSLARYTITSPIIPKYSFKYGTHEQRILILIDHLSVFKLFGIACCWLGLEFF</sequence>
<dbReference type="AlphaFoldDB" id="A0A182XT98"/>
<reference evidence="2" key="1">
    <citation type="submission" date="2020-05" db="UniProtKB">
        <authorList>
            <consortium name="EnsemblMetazoa"/>
        </authorList>
    </citation>
    <scope>IDENTIFICATION</scope>
    <source>
        <strain evidence="2">SANGQUA</strain>
    </source>
</reference>
<name>A0A182XT98_ANOQN</name>
<dbReference type="VEuPathDB" id="VectorBase:AQUA015043"/>
<protein>
    <submittedName>
        <fullName evidence="2">Uncharacterized protein</fullName>
    </submittedName>
</protein>
<dbReference type="Proteomes" id="UP000076407">
    <property type="component" value="Unassembled WGS sequence"/>
</dbReference>
<feature type="transmembrane region" description="Helical" evidence="1">
    <location>
        <begin position="34"/>
        <end position="56"/>
    </location>
</feature>
<proteinExistence type="predicted"/>
<keyword evidence="1" id="KW-0472">Membrane</keyword>
<organism evidence="2 3">
    <name type="scientific">Anopheles quadriannulatus</name>
    <name type="common">Mosquito</name>
    <dbReference type="NCBI Taxonomy" id="34691"/>
    <lineage>
        <taxon>Eukaryota</taxon>
        <taxon>Metazoa</taxon>
        <taxon>Ecdysozoa</taxon>
        <taxon>Arthropoda</taxon>
        <taxon>Hexapoda</taxon>
        <taxon>Insecta</taxon>
        <taxon>Pterygota</taxon>
        <taxon>Neoptera</taxon>
        <taxon>Endopterygota</taxon>
        <taxon>Diptera</taxon>
        <taxon>Nematocera</taxon>
        <taxon>Culicoidea</taxon>
        <taxon>Culicidae</taxon>
        <taxon>Anophelinae</taxon>
        <taxon>Anopheles</taxon>
    </lineage>
</organism>
<evidence type="ECO:0000313" key="2">
    <source>
        <dbReference type="EnsemblMetazoa" id="AQUA015043-PA"/>
    </source>
</evidence>
<keyword evidence="3" id="KW-1185">Reference proteome</keyword>
<accession>A0A182XT98</accession>
<evidence type="ECO:0000313" key="3">
    <source>
        <dbReference type="Proteomes" id="UP000076407"/>
    </source>
</evidence>